<dbReference type="PANTHER" id="PTHR31314:SF164">
    <property type="entry name" value="HTH MYB-TYPE DOMAIN-CONTAINING PROTEIN"/>
    <property type="match status" value="1"/>
</dbReference>
<dbReference type="OrthoDB" id="551907at2759"/>
<protein>
    <submittedName>
        <fullName evidence="7">Myb family transcription factor At1g14600</fullName>
    </submittedName>
</protein>
<dbReference type="Pfam" id="PF00249">
    <property type="entry name" value="Myb_DNA-binding"/>
    <property type="match status" value="1"/>
</dbReference>
<feature type="region of interest" description="Disordered" evidence="5">
    <location>
        <begin position="1"/>
        <end position="58"/>
    </location>
</feature>
<dbReference type="NCBIfam" id="TIGR01557">
    <property type="entry name" value="myb_SHAQKYF"/>
    <property type="match status" value="1"/>
</dbReference>
<dbReference type="InterPro" id="IPR046955">
    <property type="entry name" value="PHR1-like"/>
</dbReference>
<dbReference type="InterPro" id="IPR006447">
    <property type="entry name" value="Myb_dom_plants"/>
</dbReference>
<dbReference type="InterPro" id="IPR009057">
    <property type="entry name" value="Homeodomain-like_sf"/>
</dbReference>
<dbReference type="GO" id="GO:0005634">
    <property type="term" value="C:nucleus"/>
    <property type="evidence" value="ECO:0007669"/>
    <property type="project" value="UniProtKB-SubCell"/>
</dbReference>
<dbReference type="AlphaFoldDB" id="A0A8S0T3K7"/>
<comment type="subcellular location">
    <subcellularLocation>
        <location evidence="1">Nucleus</location>
    </subcellularLocation>
</comment>
<evidence type="ECO:0000256" key="5">
    <source>
        <dbReference type="SAM" id="MobiDB-lite"/>
    </source>
</evidence>
<evidence type="ECO:0000256" key="2">
    <source>
        <dbReference type="ARBA" id="ARBA00023015"/>
    </source>
</evidence>
<dbReference type="PANTHER" id="PTHR31314">
    <property type="entry name" value="MYB FAMILY TRANSCRIPTION FACTOR PHL7-LIKE"/>
    <property type="match status" value="1"/>
</dbReference>
<keyword evidence="2" id="KW-0805">Transcription regulation</keyword>
<dbReference type="SUPFAM" id="SSF46689">
    <property type="entry name" value="Homeodomain-like"/>
    <property type="match status" value="1"/>
</dbReference>
<comment type="caution">
    <text evidence="7">The sequence shown here is derived from an EMBL/GenBank/DDBJ whole genome shotgun (WGS) entry which is preliminary data.</text>
</comment>
<dbReference type="InterPro" id="IPR001005">
    <property type="entry name" value="SANT/Myb"/>
</dbReference>
<evidence type="ECO:0000313" key="7">
    <source>
        <dbReference type="EMBL" id="CAA2998342.1"/>
    </source>
</evidence>
<organism evidence="7 8">
    <name type="scientific">Olea europaea subsp. europaea</name>
    <dbReference type="NCBI Taxonomy" id="158383"/>
    <lineage>
        <taxon>Eukaryota</taxon>
        <taxon>Viridiplantae</taxon>
        <taxon>Streptophyta</taxon>
        <taxon>Embryophyta</taxon>
        <taxon>Tracheophyta</taxon>
        <taxon>Spermatophyta</taxon>
        <taxon>Magnoliopsida</taxon>
        <taxon>eudicotyledons</taxon>
        <taxon>Gunneridae</taxon>
        <taxon>Pentapetalae</taxon>
        <taxon>asterids</taxon>
        <taxon>lamiids</taxon>
        <taxon>Lamiales</taxon>
        <taxon>Oleaceae</taxon>
        <taxon>Oleeae</taxon>
        <taxon>Olea</taxon>
    </lineage>
</organism>
<evidence type="ECO:0000313" key="8">
    <source>
        <dbReference type="Proteomes" id="UP000594638"/>
    </source>
</evidence>
<evidence type="ECO:0000256" key="4">
    <source>
        <dbReference type="ARBA" id="ARBA00023242"/>
    </source>
</evidence>
<gene>
    <name evidence="7" type="ORF">OLEA9_A091845</name>
</gene>
<keyword evidence="3" id="KW-0804">Transcription</keyword>
<evidence type="ECO:0000259" key="6">
    <source>
        <dbReference type="PROSITE" id="PS51294"/>
    </source>
</evidence>
<dbReference type="InterPro" id="IPR017930">
    <property type="entry name" value="Myb_dom"/>
</dbReference>
<dbReference type="GO" id="GO:0003700">
    <property type="term" value="F:DNA-binding transcription factor activity"/>
    <property type="evidence" value="ECO:0007669"/>
    <property type="project" value="InterPro"/>
</dbReference>
<dbReference type="PROSITE" id="PS51294">
    <property type="entry name" value="HTH_MYB"/>
    <property type="match status" value="1"/>
</dbReference>
<dbReference type="Proteomes" id="UP000594638">
    <property type="component" value="Unassembled WGS sequence"/>
</dbReference>
<keyword evidence="8" id="KW-1185">Reference proteome</keyword>
<feature type="domain" description="HTH myb-type" evidence="6">
    <location>
        <begin position="56"/>
        <end position="116"/>
    </location>
</feature>
<dbReference type="GO" id="GO:0003677">
    <property type="term" value="F:DNA binding"/>
    <property type="evidence" value="ECO:0007669"/>
    <property type="project" value="InterPro"/>
</dbReference>
<sequence length="339" mass="38369">MENSNTSSLKNRIEDEDEIDETANEGEPMYGNSSSNSTVEENRKKTNSGSIRPYNRSKTPRLRWTPELHLCFVHAVERLGGQEKATPKLVLQLMNNKGLSIAHVKSHLQMYRSKKIDDPNQVISGQRLLLDGGDHRIYNLRRLPMMQTYNQTRISNLRYGDAVWSHRANSVYSPSHNASSSITENGLYGSVFERIFRRNHKGYIQGSDFHMNKQERVFPNNLFWQNQVGISLTNPNLSSKSQDKGHEGINHFQTSFPRSEKTALVDQEGTCPLKRKISEVNLALNLSLESTHDVNGSNHSSSKNDAVYTSLSLSLFSSSSTEKDRKHARMATSTLDLTL</sequence>
<evidence type="ECO:0000256" key="3">
    <source>
        <dbReference type="ARBA" id="ARBA00023163"/>
    </source>
</evidence>
<dbReference type="FunFam" id="1.10.10.60:FF:000002">
    <property type="entry name" value="Myb family transcription factor"/>
    <property type="match status" value="1"/>
</dbReference>
<dbReference type="Gramene" id="OE9A091845T1">
    <property type="protein sequence ID" value="OE9A091845C1"/>
    <property type="gene ID" value="OE9A091845"/>
</dbReference>
<proteinExistence type="predicted"/>
<dbReference type="Gene3D" id="1.10.10.60">
    <property type="entry name" value="Homeodomain-like"/>
    <property type="match status" value="1"/>
</dbReference>
<reference evidence="7 8" key="1">
    <citation type="submission" date="2019-12" db="EMBL/GenBank/DDBJ databases">
        <authorList>
            <person name="Alioto T."/>
            <person name="Alioto T."/>
            <person name="Gomez Garrido J."/>
        </authorList>
    </citation>
    <scope>NUCLEOTIDE SEQUENCE [LARGE SCALE GENOMIC DNA]</scope>
</reference>
<name>A0A8S0T3K7_OLEEU</name>
<accession>A0A8S0T3K7</accession>
<evidence type="ECO:0000256" key="1">
    <source>
        <dbReference type="ARBA" id="ARBA00004123"/>
    </source>
</evidence>
<dbReference type="EMBL" id="CACTIH010005590">
    <property type="protein sequence ID" value="CAA2998342.1"/>
    <property type="molecule type" value="Genomic_DNA"/>
</dbReference>
<feature type="compositionally biased region" description="Polar residues" evidence="5">
    <location>
        <begin position="1"/>
        <end position="10"/>
    </location>
</feature>
<feature type="compositionally biased region" description="Acidic residues" evidence="5">
    <location>
        <begin position="14"/>
        <end position="24"/>
    </location>
</feature>
<keyword evidence="4" id="KW-0539">Nucleus</keyword>